<dbReference type="InterPro" id="IPR036249">
    <property type="entry name" value="Thioredoxin-like_sf"/>
</dbReference>
<gene>
    <name evidence="6" type="ORF">EAUS1353_LOCUS1507</name>
    <name evidence="7" type="ORF">EAUS1353_LOCUS1508</name>
</gene>
<dbReference type="EMBL" id="HBGI01002306">
    <property type="protein sequence ID" value="CAD9239770.1"/>
    <property type="molecule type" value="Transcribed_RNA"/>
</dbReference>
<name>A0A6T5W812_9RHOD</name>
<reference evidence="6" key="1">
    <citation type="submission" date="2021-01" db="EMBL/GenBank/DDBJ databases">
        <authorList>
            <person name="Corre E."/>
            <person name="Pelletier E."/>
            <person name="Niang G."/>
            <person name="Scheremetjew M."/>
            <person name="Finn R."/>
            <person name="Kale V."/>
            <person name="Holt S."/>
            <person name="Cochrane G."/>
            <person name="Meng A."/>
            <person name="Brown T."/>
            <person name="Cohen L."/>
        </authorList>
    </citation>
    <scope>NUCLEOTIDE SEQUENCE</scope>
    <source>
        <strain evidence="6">CCMP3124</strain>
    </source>
</reference>
<proteinExistence type="predicted"/>
<evidence type="ECO:0000313" key="7">
    <source>
        <dbReference type="EMBL" id="CAD9239770.1"/>
    </source>
</evidence>
<accession>A0A6T5W812</accession>
<dbReference type="InterPro" id="IPR013766">
    <property type="entry name" value="Thioredoxin_domain"/>
</dbReference>
<evidence type="ECO:0000256" key="1">
    <source>
        <dbReference type="ARBA" id="ARBA00004370"/>
    </source>
</evidence>
<keyword evidence="2" id="KW-0812">Transmembrane</keyword>
<dbReference type="GO" id="GO:0030134">
    <property type="term" value="C:COPII-coated ER to Golgi transport vesicle"/>
    <property type="evidence" value="ECO:0007669"/>
    <property type="project" value="TreeGrafter"/>
</dbReference>
<keyword evidence="3" id="KW-1133">Transmembrane helix</keyword>
<dbReference type="Pfam" id="PF00085">
    <property type="entry name" value="Thioredoxin"/>
    <property type="match status" value="1"/>
</dbReference>
<dbReference type="InterPro" id="IPR045888">
    <property type="entry name" value="Erv"/>
</dbReference>
<dbReference type="SUPFAM" id="SSF52833">
    <property type="entry name" value="Thioredoxin-like"/>
    <property type="match status" value="1"/>
</dbReference>
<dbReference type="Pfam" id="PF13850">
    <property type="entry name" value="ERGIC_N"/>
    <property type="match status" value="1"/>
</dbReference>
<dbReference type="Gene3D" id="3.40.30.10">
    <property type="entry name" value="Glutaredoxin"/>
    <property type="match status" value="1"/>
</dbReference>
<dbReference type="GO" id="GO:0005783">
    <property type="term" value="C:endoplasmic reticulum"/>
    <property type="evidence" value="ECO:0007669"/>
    <property type="project" value="TreeGrafter"/>
</dbReference>
<dbReference type="InterPro" id="IPR039542">
    <property type="entry name" value="Erv_N"/>
</dbReference>
<organism evidence="6">
    <name type="scientific">Erythrolobus australicus</name>
    <dbReference type="NCBI Taxonomy" id="1077150"/>
    <lineage>
        <taxon>Eukaryota</taxon>
        <taxon>Rhodophyta</taxon>
        <taxon>Bangiophyceae</taxon>
        <taxon>Porphyridiales</taxon>
        <taxon>Porphyridiaceae</taxon>
        <taxon>Erythrolobus</taxon>
    </lineage>
</organism>
<feature type="domain" description="Thioredoxin" evidence="5">
    <location>
        <begin position="147"/>
        <end position="285"/>
    </location>
</feature>
<dbReference type="PANTHER" id="PTHR10984">
    <property type="entry name" value="ENDOPLASMIC RETICULUM-GOLGI INTERMEDIATE COMPARTMENT PROTEIN"/>
    <property type="match status" value="1"/>
</dbReference>
<dbReference type="Pfam" id="PF07970">
    <property type="entry name" value="COPIIcoated_ERV"/>
    <property type="match status" value="1"/>
</dbReference>
<dbReference type="PROSITE" id="PS51352">
    <property type="entry name" value="THIOREDOXIN_2"/>
    <property type="match status" value="1"/>
</dbReference>
<dbReference type="GO" id="GO:0016020">
    <property type="term" value="C:membrane"/>
    <property type="evidence" value="ECO:0007669"/>
    <property type="project" value="UniProtKB-SubCell"/>
</dbReference>
<dbReference type="PANTHER" id="PTHR10984:SF37">
    <property type="entry name" value="PROTEIN DISULFIDE-ISOMERASE 5-3"/>
    <property type="match status" value="1"/>
</dbReference>
<dbReference type="AlphaFoldDB" id="A0A6T5W812"/>
<dbReference type="EMBL" id="HBGI01002305">
    <property type="protein sequence ID" value="CAD9239769.1"/>
    <property type="molecule type" value="Transcribed_RNA"/>
</dbReference>
<protein>
    <recommendedName>
        <fullName evidence="5">Thioredoxin domain-containing protein</fullName>
    </recommendedName>
</protein>
<evidence type="ECO:0000259" key="5">
    <source>
        <dbReference type="PROSITE" id="PS51352"/>
    </source>
</evidence>
<evidence type="ECO:0000256" key="3">
    <source>
        <dbReference type="ARBA" id="ARBA00022989"/>
    </source>
</evidence>
<dbReference type="InterPro" id="IPR012936">
    <property type="entry name" value="Erv_C"/>
</dbReference>
<evidence type="ECO:0000256" key="4">
    <source>
        <dbReference type="ARBA" id="ARBA00023136"/>
    </source>
</evidence>
<comment type="subcellular location">
    <subcellularLocation>
        <location evidence="1">Membrane</location>
    </subcellularLocation>
</comment>
<sequence>MMRALSRFDVFAKLPAGDARRTTTGAALTLAAVLVMVAVAALETRDFLSTRESTSVALDARSEDPLYVQFVFEIPAAPCAALRVELHDAFGRAGVLGVAGAKIDLRGPKAHSAVWKTSTINGRPSGLYQGDASDGDAMENPLAAFLAHPDIKAQRGALSASHSSIGAELLDERDFDAKLRMYSFALVEFYSPRCLWCRKVAATYNTLAYFVRHHRRDLAVFKVDCDENHALCKAQQLRGVPTMRLFQTPGAANGNYTNGPPVAVADYMGRRTVEDMYEFVERMIQASAVSETESPQKQPSQLSSEVVDDAADVEGCSITGVVQTLRVPGSVRIVTELSAAQRGIDLAKLNLTHTLTHVSFDSDAQQMRRMFSRSIVTHFSSRVSNEGELLTTHEHHFAVVPVVHRAYHAAFGGLRHEQTQFEYSGATFRTRSDPALPEIRLSYDVASAAVLVQRHPRRRWYDFLTNLCAILGGVYTLARALDFTLTGFMDRFWSPTSTASRRRSS</sequence>
<evidence type="ECO:0000313" key="6">
    <source>
        <dbReference type="EMBL" id="CAD9239769.1"/>
    </source>
</evidence>
<evidence type="ECO:0000256" key="2">
    <source>
        <dbReference type="ARBA" id="ARBA00022692"/>
    </source>
</evidence>
<keyword evidence="4" id="KW-0472">Membrane</keyword>
<dbReference type="CDD" id="cd02961">
    <property type="entry name" value="PDI_a_family"/>
    <property type="match status" value="1"/>
</dbReference>